<dbReference type="EMBL" id="DSZH01000117">
    <property type="protein sequence ID" value="HGU47436.1"/>
    <property type="molecule type" value="Genomic_DNA"/>
</dbReference>
<organism evidence="3">
    <name type="scientific">candidate division WOR-3 bacterium</name>
    <dbReference type="NCBI Taxonomy" id="2052148"/>
    <lineage>
        <taxon>Bacteria</taxon>
        <taxon>Bacteria division WOR-3</taxon>
    </lineage>
</organism>
<dbReference type="PROSITE" id="PS51831">
    <property type="entry name" value="HD"/>
    <property type="match status" value="1"/>
</dbReference>
<dbReference type="SUPFAM" id="SSF109604">
    <property type="entry name" value="HD-domain/PDEase-like"/>
    <property type="match status" value="1"/>
</dbReference>
<proteinExistence type="predicted"/>
<evidence type="ECO:0000259" key="1">
    <source>
        <dbReference type="PROSITE" id="PS51831"/>
    </source>
</evidence>
<dbReference type="CDD" id="cd00077">
    <property type="entry name" value="HDc"/>
    <property type="match status" value="1"/>
</dbReference>
<dbReference type="SMART" id="SM00471">
    <property type="entry name" value="HDc"/>
    <property type="match status" value="1"/>
</dbReference>
<dbReference type="Pfam" id="PF01966">
    <property type="entry name" value="HD"/>
    <property type="match status" value="1"/>
</dbReference>
<dbReference type="InterPro" id="IPR003607">
    <property type="entry name" value="HD/PDEase_dom"/>
</dbReference>
<dbReference type="AlphaFoldDB" id="A0A7C4S1K9"/>
<dbReference type="InterPro" id="IPR039967">
    <property type="entry name" value="MJ1020-like"/>
</dbReference>
<gene>
    <name evidence="3" type="ORF">ENT60_02595</name>
    <name evidence="2" type="ORF">ENU28_00420</name>
</gene>
<dbReference type="InterPro" id="IPR006674">
    <property type="entry name" value="HD_domain"/>
</dbReference>
<comment type="caution">
    <text evidence="3">The sequence shown here is derived from an EMBL/GenBank/DDBJ whole genome shotgun (WGS) entry which is preliminary data.</text>
</comment>
<dbReference type="PANTHER" id="PTHR40517:SF1">
    <property type="entry name" value="METAL-DEPENDENT PHOSPHOHYDROLASE, HD SUPERFAMILY-RELATED"/>
    <property type="match status" value="1"/>
</dbReference>
<protein>
    <submittedName>
        <fullName evidence="3">HD domain-containing protein</fullName>
    </submittedName>
</protein>
<dbReference type="PANTHER" id="PTHR40517">
    <property type="entry name" value="METAL-DEPENDENT PHOSPHOHYDROLASE, HD SUPERFAMILY-RELATED"/>
    <property type="match status" value="1"/>
</dbReference>
<evidence type="ECO:0000313" key="3">
    <source>
        <dbReference type="EMBL" id="HGU47436.1"/>
    </source>
</evidence>
<feature type="domain" description="HD" evidence="1">
    <location>
        <begin position="38"/>
        <end position="140"/>
    </location>
</feature>
<name>A0A7C4S1K9_UNCW3</name>
<reference evidence="3" key="1">
    <citation type="journal article" date="2020" name="mSystems">
        <title>Genome- and Community-Level Interaction Insights into Carbon Utilization and Element Cycling Functions of Hydrothermarchaeota in Hydrothermal Sediment.</title>
        <authorList>
            <person name="Zhou Z."/>
            <person name="Liu Y."/>
            <person name="Xu W."/>
            <person name="Pan J."/>
            <person name="Luo Z.H."/>
            <person name="Li M."/>
        </authorList>
    </citation>
    <scope>NUCLEOTIDE SEQUENCE [LARGE SCALE GENOMIC DNA]</scope>
    <source>
        <strain evidence="3">SpSt-594</strain>
        <strain evidence="2">SpSt-655</strain>
    </source>
</reference>
<dbReference type="Gene3D" id="1.10.3210.10">
    <property type="entry name" value="Hypothetical protein af1432"/>
    <property type="match status" value="1"/>
</dbReference>
<dbReference type="EMBL" id="DTBX01000016">
    <property type="protein sequence ID" value="HGQ54910.1"/>
    <property type="molecule type" value="Genomic_DNA"/>
</dbReference>
<sequence length="224" mass="26088">MKRNQKVNLERLARDKEVIALIKSADKQLEMIGYTEHGLRHARLVAERSYYILKKLEYDERKAELAAITGFLHDIGNVVNRDKHEHMSAILAYQILKRMKMSYYEILEVVSALGNHHEEDGTPISEISAALIIADKSDVHRTRVRNPELVKFDIHDRVNYAVTKSVLTVDNKKRKIIFDLEIDTKIAPVMEYFEIFLNRMIMARRASLFLGCEFELYINQAKLI</sequence>
<evidence type="ECO:0000313" key="2">
    <source>
        <dbReference type="EMBL" id="HGQ54910.1"/>
    </source>
</evidence>
<accession>A0A7C4S1K9</accession>